<dbReference type="InterPro" id="IPR055066">
    <property type="entry name" value="AASDHPPT_N"/>
</dbReference>
<dbReference type="GO" id="GO:0019878">
    <property type="term" value="P:lysine biosynthetic process via aminoadipic acid"/>
    <property type="evidence" value="ECO:0007669"/>
    <property type="project" value="TreeGrafter"/>
</dbReference>
<dbReference type="GO" id="GO:0005829">
    <property type="term" value="C:cytosol"/>
    <property type="evidence" value="ECO:0007669"/>
    <property type="project" value="TreeGrafter"/>
</dbReference>
<dbReference type="Pfam" id="PF01648">
    <property type="entry name" value="ACPS"/>
    <property type="match status" value="1"/>
</dbReference>
<dbReference type="PANTHER" id="PTHR12215">
    <property type="entry name" value="PHOSPHOPANTETHEINE TRANSFERASE"/>
    <property type="match status" value="1"/>
</dbReference>
<evidence type="ECO:0000259" key="4">
    <source>
        <dbReference type="Pfam" id="PF22624"/>
    </source>
</evidence>
<evidence type="ECO:0000313" key="6">
    <source>
        <dbReference type="Proteomes" id="UP000006786"/>
    </source>
</evidence>
<protein>
    <submittedName>
        <fullName evidence="5">4'-phosphopantetheinyl transferase</fullName>
    </submittedName>
</protein>
<accession>K2MMH4</accession>
<dbReference type="Gene3D" id="3.90.470.20">
    <property type="entry name" value="4'-phosphopantetheinyl transferase domain"/>
    <property type="match status" value="2"/>
</dbReference>
<comment type="caution">
    <text evidence="5">The sequence shown here is derived from an EMBL/GenBank/DDBJ whole genome shotgun (WGS) entry which is preliminary data.</text>
</comment>
<dbReference type="eggNOG" id="COG2091">
    <property type="taxonomic scope" value="Bacteria"/>
</dbReference>
<dbReference type="InterPro" id="IPR037143">
    <property type="entry name" value="4-PPantetheinyl_Trfase_dom_sf"/>
</dbReference>
<organism evidence="5 6">
    <name type="scientific">Nitratireductor pacificus pht-3B</name>
    <dbReference type="NCBI Taxonomy" id="391937"/>
    <lineage>
        <taxon>Bacteria</taxon>
        <taxon>Pseudomonadati</taxon>
        <taxon>Pseudomonadota</taxon>
        <taxon>Alphaproteobacteria</taxon>
        <taxon>Hyphomicrobiales</taxon>
        <taxon>Phyllobacteriaceae</taxon>
        <taxon>Nitratireductor</taxon>
    </lineage>
</organism>
<feature type="domain" description="4'-phosphopantetheinyl transferase" evidence="3">
    <location>
        <begin position="116"/>
        <end position="202"/>
    </location>
</feature>
<dbReference type="PANTHER" id="PTHR12215:SF10">
    <property type="entry name" value="L-AMINOADIPATE-SEMIALDEHYDE DEHYDROGENASE-PHOSPHOPANTETHEINYL TRANSFERASE"/>
    <property type="match status" value="1"/>
</dbReference>
<evidence type="ECO:0000313" key="5">
    <source>
        <dbReference type="EMBL" id="EKF18447.1"/>
    </source>
</evidence>
<feature type="domain" description="4'-phosphopantetheinyl transferase N-terminal" evidence="4">
    <location>
        <begin position="30"/>
        <end position="111"/>
    </location>
</feature>
<comment type="similarity">
    <text evidence="1">Belongs to the P-Pant transferase superfamily. Gsp/Sfp/HetI/AcpT family.</text>
</comment>
<dbReference type="Proteomes" id="UP000006786">
    <property type="component" value="Unassembled WGS sequence"/>
</dbReference>
<dbReference type="SUPFAM" id="SSF56214">
    <property type="entry name" value="4'-phosphopantetheinyl transferase"/>
    <property type="match status" value="2"/>
</dbReference>
<name>K2MMH4_9HYPH</name>
<dbReference type="GO" id="GO:0000287">
    <property type="term" value="F:magnesium ion binding"/>
    <property type="evidence" value="ECO:0007669"/>
    <property type="project" value="InterPro"/>
</dbReference>
<sequence length="270" mass="29604">MLHRPAAIGAAFIDVWQWSLDVPAGVLPELVSAMSDAEFARAARFVRERDRLRFIAGRGRLRAILGGYLGVPAKRLAFAYNAFGKPRLAGSGEPPVHFNLSHSDGIAVLAVSDHYQIGVDIERVAPFREDLAGHFFSAAERRALHLVPLRAYLDAFYRCWTRKEAFVKAHGAGLSLPLDSFDVSIGATGEPRLKRLEGMPDAPEQWRLLNLTVPRGFVGAVAALTAGNPVTLRYRRDEPSPAWRPGVSVAGPVIRMRYGRGRGQDAEGRS</sequence>
<dbReference type="RefSeq" id="WP_008597282.1">
    <property type="nucleotide sequence ID" value="NZ_AMRM01000013.1"/>
</dbReference>
<dbReference type="Pfam" id="PF22624">
    <property type="entry name" value="AASDHPPT_N"/>
    <property type="match status" value="1"/>
</dbReference>
<dbReference type="EMBL" id="AMRM01000013">
    <property type="protein sequence ID" value="EKF18447.1"/>
    <property type="molecule type" value="Genomic_DNA"/>
</dbReference>
<evidence type="ECO:0000256" key="1">
    <source>
        <dbReference type="ARBA" id="ARBA00010990"/>
    </source>
</evidence>
<dbReference type="InterPro" id="IPR008278">
    <property type="entry name" value="4-PPantetheinyl_Trfase_dom"/>
</dbReference>
<dbReference type="OrthoDB" id="9808281at2"/>
<dbReference type="AlphaFoldDB" id="K2MMH4"/>
<dbReference type="STRING" id="391937.NA2_12408"/>
<dbReference type="PATRIC" id="fig|391937.3.peg.2547"/>
<keyword evidence="6" id="KW-1185">Reference proteome</keyword>
<dbReference type="InterPro" id="IPR050559">
    <property type="entry name" value="P-Pant_transferase_sf"/>
</dbReference>
<reference evidence="5 6" key="1">
    <citation type="journal article" date="2012" name="J. Bacteriol.">
        <title>Genome Sequence of Nitratireductor pacificus Type Strain pht-3B.</title>
        <authorList>
            <person name="Lai Q."/>
            <person name="Li G."/>
            <person name="Shao Z."/>
        </authorList>
    </citation>
    <scope>NUCLEOTIDE SEQUENCE [LARGE SCALE GENOMIC DNA]</scope>
    <source>
        <strain evidence="6">pht-3B</strain>
    </source>
</reference>
<gene>
    <name evidence="5" type="ORF">NA2_12408</name>
</gene>
<proteinExistence type="inferred from homology"/>
<evidence type="ECO:0000259" key="3">
    <source>
        <dbReference type="Pfam" id="PF01648"/>
    </source>
</evidence>
<keyword evidence="2 5" id="KW-0808">Transferase</keyword>
<dbReference type="GO" id="GO:0008897">
    <property type="term" value="F:holo-[acyl-carrier-protein] synthase activity"/>
    <property type="evidence" value="ECO:0007669"/>
    <property type="project" value="InterPro"/>
</dbReference>
<evidence type="ECO:0000256" key="2">
    <source>
        <dbReference type="ARBA" id="ARBA00022679"/>
    </source>
</evidence>